<gene>
    <name evidence="1" type="ORF">LCGC14_2684220</name>
</gene>
<protein>
    <recommendedName>
        <fullName evidence="2">DUF5678 domain-containing protein</fullName>
    </recommendedName>
</protein>
<dbReference type="EMBL" id="LAZR01047404">
    <property type="protein sequence ID" value="KKK94301.1"/>
    <property type="molecule type" value="Genomic_DNA"/>
</dbReference>
<reference evidence="1" key="1">
    <citation type="journal article" date="2015" name="Nature">
        <title>Complex archaea that bridge the gap between prokaryotes and eukaryotes.</title>
        <authorList>
            <person name="Spang A."/>
            <person name="Saw J.H."/>
            <person name="Jorgensen S.L."/>
            <person name="Zaremba-Niedzwiedzka K."/>
            <person name="Martijn J."/>
            <person name="Lind A.E."/>
            <person name="van Eijk R."/>
            <person name="Schleper C."/>
            <person name="Guy L."/>
            <person name="Ettema T.J."/>
        </authorList>
    </citation>
    <scope>NUCLEOTIDE SEQUENCE</scope>
</reference>
<evidence type="ECO:0000313" key="1">
    <source>
        <dbReference type="EMBL" id="KKK94301.1"/>
    </source>
</evidence>
<proteinExistence type="predicted"/>
<accession>A0A0F9CC53</accession>
<dbReference type="AlphaFoldDB" id="A0A0F9CC53"/>
<evidence type="ECO:0008006" key="2">
    <source>
        <dbReference type="Google" id="ProtNLM"/>
    </source>
</evidence>
<comment type="caution">
    <text evidence="1">The sequence shown here is derived from an EMBL/GenBank/DDBJ whole genome shotgun (WGS) entry which is preliminary data.</text>
</comment>
<organism evidence="1">
    <name type="scientific">marine sediment metagenome</name>
    <dbReference type="NCBI Taxonomy" id="412755"/>
    <lineage>
        <taxon>unclassified sequences</taxon>
        <taxon>metagenomes</taxon>
        <taxon>ecological metagenomes</taxon>
    </lineage>
</organism>
<sequence length="66" mass="7514">MHKRKFGIYYWDTFDDVTLLIDEADTLEEARDKVGEKYGDRIRLSGADKVDIVSDDGTVVESYPVG</sequence>
<name>A0A0F9CC53_9ZZZZ</name>